<reference evidence="3 4" key="1">
    <citation type="submission" date="2020-10" db="EMBL/GenBank/DDBJ databases">
        <title>Plant Genome Project.</title>
        <authorList>
            <person name="Zhang R.-G."/>
        </authorList>
    </citation>
    <scope>NUCLEOTIDE SEQUENCE [LARGE SCALE GENOMIC DNA]</scope>
    <source>
        <strain evidence="3">FAFU-HL-1</strain>
        <tissue evidence="3">Leaf</tissue>
    </source>
</reference>
<keyword evidence="2" id="KW-1133">Transmembrane helix</keyword>
<accession>A0A835THX0</accession>
<protein>
    <submittedName>
        <fullName evidence="3">Uncharacterized protein</fullName>
    </submittedName>
</protein>
<sequence length="177" mass="20030">MENSSKQMENRKEGVEEKKGKLEGLPMESSPYLKYTDLEDYKRIAYGTGGHQEVRPNQGGAELAESLSMPSDTIDKVQEQQNAKPKDPVEWVSRAMHAHKQQKSRPHLFTEETQPASQASQSQAELCRQRELERKTMVLFMIIATFCVLLTWSHGCRSIPIYANKNFHSSSSAVSSL</sequence>
<name>A0A835THX0_9ROSI</name>
<evidence type="ECO:0000256" key="1">
    <source>
        <dbReference type="SAM" id="MobiDB-lite"/>
    </source>
</evidence>
<dbReference type="InterPro" id="IPR018930">
    <property type="entry name" value="LEA-18"/>
</dbReference>
<feature type="transmembrane region" description="Helical" evidence="2">
    <location>
        <begin position="138"/>
        <end position="155"/>
    </location>
</feature>
<proteinExistence type="predicted"/>
<evidence type="ECO:0000313" key="4">
    <source>
        <dbReference type="Proteomes" id="UP000657918"/>
    </source>
</evidence>
<keyword evidence="4" id="KW-1185">Reference proteome</keyword>
<dbReference type="AlphaFoldDB" id="A0A835THX0"/>
<evidence type="ECO:0000313" key="3">
    <source>
        <dbReference type="EMBL" id="KAF9686583.1"/>
    </source>
</evidence>
<evidence type="ECO:0000256" key="2">
    <source>
        <dbReference type="SAM" id="Phobius"/>
    </source>
</evidence>
<dbReference type="OrthoDB" id="1929004at2759"/>
<dbReference type="EMBL" id="JADGMS010000002">
    <property type="protein sequence ID" value="KAF9686583.1"/>
    <property type="molecule type" value="Genomic_DNA"/>
</dbReference>
<feature type="compositionally biased region" description="Basic residues" evidence="1">
    <location>
        <begin position="96"/>
        <end position="106"/>
    </location>
</feature>
<feature type="region of interest" description="Disordered" evidence="1">
    <location>
        <begin position="1"/>
        <end position="28"/>
    </location>
</feature>
<feature type="compositionally biased region" description="Basic and acidic residues" evidence="1">
    <location>
        <begin position="8"/>
        <end position="22"/>
    </location>
</feature>
<comment type="caution">
    <text evidence="3">The sequence shown here is derived from an EMBL/GenBank/DDBJ whole genome shotgun (WGS) entry which is preliminary data.</text>
</comment>
<gene>
    <name evidence="3" type="ORF">SADUNF_Sadunf02G0004200</name>
</gene>
<organism evidence="3 4">
    <name type="scientific">Salix dunnii</name>
    <dbReference type="NCBI Taxonomy" id="1413687"/>
    <lineage>
        <taxon>Eukaryota</taxon>
        <taxon>Viridiplantae</taxon>
        <taxon>Streptophyta</taxon>
        <taxon>Embryophyta</taxon>
        <taxon>Tracheophyta</taxon>
        <taxon>Spermatophyta</taxon>
        <taxon>Magnoliopsida</taxon>
        <taxon>eudicotyledons</taxon>
        <taxon>Gunneridae</taxon>
        <taxon>Pentapetalae</taxon>
        <taxon>rosids</taxon>
        <taxon>fabids</taxon>
        <taxon>Malpighiales</taxon>
        <taxon>Salicaceae</taxon>
        <taxon>Saliceae</taxon>
        <taxon>Salix</taxon>
    </lineage>
</organism>
<dbReference type="Proteomes" id="UP000657918">
    <property type="component" value="Unassembled WGS sequence"/>
</dbReference>
<dbReference type="Pfam" id="PF10714">
    <property type="entry name" value="LEA_6"/>
    <property type="match status" value="1"/>
</dbReference>
<keyword evidence="2" id="KW-0472">Membrane</keyword>
<feature type="region of interest" description="Disordered" evidence="1">
    <location>
        <begin position="96"/>
        <end position="123"/>
    </location>
</feature>
<keyword evidence="2" id="KW-0812">Transmembrane</keyword>